<accession>A0A3M2SAH9</accession>
<dbReference type="InterPro" id="IPR010730">
    <property type="entry name" value="HET"/>
</dbReference>
<dbReference type="Pfam" id="PF06985">
    <property type="entry name" value="HET"/>
    <property type="match status" value="1"/>
</dbReference>
<sequence length="609" mass="69735">MDTNAEPHGRYDYASLSMSEIRIVTLLPGQFDDQVRLTMTHAKLEAPDRRPQPKMSLEELRQTLPAGWAVHETPHSKYIFESLRDPNKTSYTHPDRSIDPSFYEQPSDAEYWSFVPQYEALSYVWGKPGETRTVYFESGDGSSLTPHWIHVPLYEALKHLRRPDEPRRLWVDALCIDQTDHLEKPNQVRRMTLIFALASRVIAWLGPEFNDAGLALSTISNLGKQIVVTLAGGRITAPKAPELDWDVDKDKDMRVPRALASLMKCDLFERLWVVQELTLANRLTMLQCGKHTVPWELFRRGISYLDMKLDLHDEELRRLVFLHRHWGQSHHGAPFEWVLREHKMKACSDPRDKIYGLLGVLPPKLASAIFPDYESPVEKTYQLALLTHIRLTERWEIFGCDLVERQVGGPSWVPDLLSPYSNAWDSRRQFAGGYSRIQAVHRDESPDLFEVTGVHCATVSSVTSDVPDDTTKALQLARSWEPDDLYTAGYPTGETLLEAYASLFLQHTFKDRWPMSTDYPTLAKILFLRPVDESKRQFRLIGDGFVYGLSDAIGILGPFPKPWRAQGFSSPEIDLRCTYKFFNADTGEVTPEDPRLGPLPEAWERTDLA</sequence>
<dbReference type="OrthoDB" id="4356994at2759"/>
<evidence type="ECO:0000313" key="2">
    <source>
        <dbReference type="EMBL" id="RMJ14242.1"/>
    </source>
</evidence>
<dbReference type="EMBL" id="NKUJ01000089">
    <property type="protein sequence ID" value="RMJ14242.1"/>
    <property type="molecule type" value="Genomic_DNA"/>
</dbReference>
<dbReference type="Proteomes" id="UP000277212">
    <property type="component" value="Unassembled WGS sequence"/>
</dbReference>
<evidence type="ECO:0000313" key="3">
    <source>
        <dbReference type="Proteomes" id="UP000277212"/>
    </source>
</evidence>
<name>A0A3M2SAH9_9HYPO</name>
<comment type="caution">
    <text evidence="2">The sequence shown here is derived from an EMBL/GenBank/DDBJ whole genome shotgun (WGS) entry which is preliminary data.</text>
</comment>
<dbReference type="AlphaFoldDB" id="A0A3M2SAH9"/>
<gene>
    <name evidence="2" type="ORF">CDV36_006083</name>
</gene>
<organism evidence="2 3">
    <name type="scientific">Fusarium kuroshium</name>
    <dbReference type="NCBI Taxonomy" id="2010991"/>
    <lineage>
        <taxon>Eukaryota</taxon>
        <taxon>Fungi</taxon>
        <taxon>Dikarya</taxon>
        <taxon>Ascomycota</taxon>
        <taxon>Pezizomycotina</taxon>
        <taxon>Sordariomycetes</taxon>
        <taxon>Hypocreomycetidae</taxon>
        <taxon>Hypocreales</taxon>
        <taxon>Nectriaceae</taxon>
        <taxon>Fusarium</taxon>
        <taxon>Fusarium solani species complex</taxon>
    </lineage>
</organism>
<proteinExistence type="predicted"/>
<dbReference type="PANTHER" id="PTHR24148:SF64">
    <property type="entry name" value="HETEROKARYON INCOMPATIBILITY DOMAIN-CONTAINING PROTEIN"/>
    <property type="match status" value="1"/>
</dbReference>
<dbReference type="STRING" id="2010991.A0A3M2SAH9"/>
<protein>
    <recommendedName>
        <fullName evidence="1">Heterokaryon incompatibility domain-containing protein</fullName>
    </recommendedName>
</protein>
<feature type="domain" description="Heterokaryon incompatibility" evidence="1">
    <location>
        <begin position="118"/>
        <end position="276"/>
    </location>
</feature>
<evidence type="ECO:0000259" key="1">
    <source>
        <dbReference type="Pfam" id="PF06985"/>
    </source>
</evidence>
<dbReference type="PANTHER" id="PTHR24148">
    <property type="entry name" value="ANKYRIN REPEAT DOMAIN-CONTAINING PROTEIN 39 HOMOLOG-RELATED"/>
    <property type="match status" value="1"/>
</dbReference>
<dbReference type="InterPro" id="IPR052895">
    <property type="entry name" value="HetReg/Transcr_Mod"/>
</dbReference>
<keyword evidence="3" id="KW-1185">Reference proteome</keyword>
<reference evidence="2 3" key="1">
    <citation type="submission" date="2017-06" db="EMBL/GenBank/DDBJ databases">
        <title>Comparative genomic analysis of Ambrosia Fusariam Clade fungi.</title>
        <authorList>
            <person name="Stajich J.E."/>
            <person name="Carrillo J."/>
            <person name="Kijimoto T."/>
            <person name="Eskalen A."/>
            <person name="O'Donnell K."/>
            <person name="Kasson M."/>
        </authorList>
    </citation>
    <scope>NUCLEOTIDE SEQUENCE [LARGE SCALE GENOMIC DNA]</scope>
    <source>
        <strain evidence="2">UCR3666</strain>
    </source>
</reference>